<dbReference type="GO" id="GO:0005788">
    <property type="term" value="C:endoplasmic reticulum lumen"/>
    <property type="evidence" value="ECO:0007669"/>
    <property type="project" value="UniProtKB-SubCell"/>
</dbReference>
<evidence type="ECO:0000256" key="5">
    <source>
        <dbReference type="ARBA" id="ARBA00022824"/>
    </source>
</evidence>
<dbReference type="SUPFAM" id="SSF52833">
    <property type="entry name" value="Thioredoxin-like"/>
    <property type="match status" value="1"/>
</dbReference>
<keyword evidence="5" id="KW-0256">Endoplasmic reticulum</keyword>
<feature type="domain" description="Thioredoxin" evidence="8">
    <location>
        <begin position="306"/>
        <end position="433"/>
    </location>
</feature>
<reference evidence="9" key="2">
    <citation type="journal article" date="2007" name="Science">
        <title>Draft genome sequence of the sexually transmitted pathogen Trichomonas vaginalis.</title>
        <authorList>
            <person name="Carlton J.M."/>
            <person name="Hirt R.P."/>
            <person name="Silva J.C."/>
            <person name="Delcher A.L."/>
            <person name="Schatz M."/>
            <person name="Zhao Q."/>
            <person name="Wortman J.R."/>
            <person name="Bidwell S.L."/>
            <person name="Alsmark U.C.M."/>
            <person name="Besteiro S."/>
            <person name="Sicheritz-Ponten T."/>
            <person name="Noel C.J."/>
            <person name="Dacks J.B."/>
            <person name="Foster P.G."/>
            <person name="Simillion C."/>
            <person name="Van de Peer Y."/>
            <person name="Miranda-Saavedra D."/>
            <person name="Barton G.J."/>
            <person name="Westrop G.D."/>
            <person name="Mueller S."/>
            <person name="Dessi D."/>
            <person name="Fiori P.L."/>
            <person name="Ren Q."/>
            <person name="Paulsen I."/>
            <person name="Zhang H."/>
            <person name="Bastida-Corcuera F.D."/>
            <person name="Simoes-Barbosa A."/>
            <person name="Brown M.T."/>
            <person name="Hayes R.D."/>
            <person name="Mukherjee M."/>
            <person name="Okumura C.Y."/>
            <person name="Schneider R."/>
            <person name="Smith A.J."/>
            <person name="Vanacova S."/>
            <person name="Villalvazo M."/>
            <person name="Haas B.J."/>
            <person name="Pertea M."/>
            <person name="Feldblyum T.V."/>
            <person name="Utterback T.R."/>
            <person name="Shu C.L."/>
            <person name="Osoegawa K."/>
            <person name="de Jong P.J."/>
            <person name="Hrdy I."/>
            <person name="Horvathova L."/>
            <person name="Zubacova Z."/>
            <person name="Dolezal P."/>
            <person name="Malik S.B."/>
            <person name="Logsdon J.M. Jr."/>
            <person name="Henze K."/>
            <person name="Gupta A."/>
            <person name="Wang C.C."/>
            <person name="Dunne R.L."/>
            <person name="Upcroft J.A."/>
            <person name="Upcroft P."/>
            <person name="White O."/>
            <person name="Salzberg S.L."/>
            <person name="Tang P."/>
            <person name="Chiu C.-H."/>
            <person name="Lee Y.-S."/>
            <person name="Embley T.M."/>
            <person name="Coombs G.H."/>
            <person name="Mottram J.C."/>
            <person name="Tachezy J."/>
            <person name="Fraser-Liggett C.M."/>
            <person name="Johnson P.J."/>
        </authorList>
    </citation>
    <scope>NUCLEOTIDE SEQUENCE [LARGE SCALE GENOMIC DNA]</scope>
    <source>
        <strain evidence="9">G3</strain>
    </source>
</reference>
<dbReference type="VEuPathDB" id="TrichDB:TVAG_080210"/>
<evidence type="ECO:0000256" key="7">
    <source>
        <dbReference type="ARBA" id="ARBA00023284"/>
    </source>
</evidence>
<dbReference type="RefSeq" id="XP_001310691.1">
    <property type="nucleotide sequence ID" value="XM_001310690.1"/>
</dbReference>
<dbReference type="EC" id="5.3.4.1" evidence="4"/>
<comment type="subcellular location">
    <subcellularLocation>
        <location evidence="2">Endoplasmic reticulum lumen</location>
    </subcellularLocation>
</comment>
<dbReference type="KEGG" id="tva:4755549"/>
<evidence type="ECO:0000256" key="1">
    <source>
        <dbReference type="ARBA" id="ARBA00001182"/>
    </source>
</evidence>
<protein>
    <recommendedName>
        <fullName evidence="4">protein disulfide-isomerase</fullName>
        <ecNumber evidence="4">5.3.4.1</ecNumber>
    </recommendedName>
</protein>
<dbReference type="PANTHER" id="PTHR18929">
    <property type="entry name" value="PROTEIN DISULFIDE ISOMERASE"/>
    <property type="match status" value="1"/>
</dbReference>
<reference evidence="9" key="1">
    <citation type="submission" date="2006-10" db="EMBL/GenBank/DDBJ databases">
        <authorList>
            <person name="Amadeo P."/>
            <person name="Zhao Q."/>
            <person name="Wortman J."/>
            <person name="Fraser-Liggett C."/>
            <person name="Carlton J."/>
        </authorList>
    </citation>
    <scope>NUCLEOTIDE SEQUENCE</scope>
    <source>
        <strain evidence="9">G3</strain>
    </source>
</reference>
<dbReference type="GO" id="GO:0003756">
    <property type="term" value="F:protein disulfide isomerase activity"/>
    <property type="evidence" value="ECO:0000318"/>
    <property type="project" value="GO_Central"/>
</dbReference>
<dbReference type="STRING" id="5722.A2FBH4"/>
<dbReference type="eggNOG" id="KOG0190">
    <property type="taxonomic scope" value="Eukaryota"/>
</dbReference>
<accession>A2FBH4</accession>
<evidence type="ECO:0000313" key="9">
    <source>
        <dbReference type="EMBL" id="EAX97761.1"/>
    </source>
</evidence>
<dbReference type="Pfam" id="PF00085">
    <property type="entry name" value="Thioredoxin"/>
    <property type="match status" value="1"/>
</dbReference>
<sequence>MFGLLLAIRVTTQNSSENLPNLVGSELENFVKAPGKSVVFFGIDYPQNIEYANYGIFKNKDSIRFCTAPANESEKFNVKTKSVIAFENGEIINSPFKAETSGLFLRWLNFIKNSQNYQVKTSGELKGLFNMEINTIFGVGIQTIPKEYATQSVFLVSPSLFKEIGLPDVESGLYLYRSCDRQLLQIKSSVEEISKCDVDSYNQSLIKTKPFVATYIVDVNDTESAEKMYSKLGYLKSKFGEKLFALALPREYIAPTLRQLKLESVLQPFFLIKNTTSRTERYFQTLEDGDIFDIKYIENYVAKVLNGELEPTPLSKAESQLNNYGPLKEVTRKSFKNLVLDSKNNTLVAVTAPWCGHCKRLKPVLNATAHVLHGTPNMLYVYDDDANDKPSEFPEIDGYPTLLLWNGTSPKPMQFEGSRNMKTIIEFLHNNTVIPFDIPEYNETEILGLYK</sequence>
<dbReference type="Gene3D" id="3.40.30.10">
    <property type="entry name" value="Glutaredoxin"/>
    <property type="match status" value="1"/>
</dbReference>
<evidence type="ECO:0000256" key="3">
    <source>
        <dbReference type="ARBA" id="ARBA00006347"/>
    </source>
</evidence>
<evidence type="ECO:0000259" key="8">
    <source>
        <dbReference type="PROSITE" id="PS51352"/>
    </source>
</evidence>
<dbReference type="AlphaFoldDB" id="A2FBH4"/>
<organism evidence="9 10">
    <name type="scientific">Trichomonas vaginalis (strain ATCC PRA-98 / G3)</name>
    <dbReference type="NCBI Taxonomy" id="412133"/>
    <lineage>
        <taxon>Eukaryota</taxon>
        <taxon>Metamonada</taxon>
        <taxon>Parabasalia</taxon>
        <taxon>Trichomonadida</taxon>
        <taxon>Trichomonadidae</taxon>
        <taxon>Trichomonas</taxon>
    </lineage>
</organism>
<dbReference type="PANTHER" id="PTHR18929:SF132">
    <property type="entry name" value="PROTEIN DISULFIDE-ISOMERASE A3"/>
    <property type="match status" value="1"/>
</dbReference>
<gene>
    <name evidence="9" type="ORF">TVAG_080210</name>
</gene>
<dbReference type="GO" id="GO:0006457">
    <property type="term" value="P:protein folding"/>
    <property type="evidence" value="ECO:0000318"/>
    <property type="project" value="GO_Central"/>
</dbReference>
<dbReference type="InParanoid" id="A2FBH4"/>
<dbReference type="PROSITE" id="PS51352">
    <property type="entry name" value="THIOREDOXIN_2"/>
    <property type="match status" value="1"/>
</dbReference>
<comment type="catalytic activity">
    <reaction evidence="1">
        <text>Catalyzes the rearrangement of -S-S- bonds in proteins.</text>
        <dbReference type="EC" id="5.3.4.1"/>
    </reaction>
</comment>
<evidence type="ECO:0000256" key="2">
    <source>
        <dbReference type="ARBA" id="ARBA00004319"/>
    </source>
</evidence>
<dbReference type="OrthoDB" id="427280at2759"/>
<dbReference type="GO" id="GO:0034976">
    <property type="term" value="P:response to endoplasmic reticulum stress"/>
    <property type="evidence" value="ECO:0000318"/>
    <property type="project" value="GO_Central"/>
</dbReference>
<dbReference type="InterPro" id="IPR036249">
    <property type="entry name" value="Thioredoxin-like_sf"/>
</dbReference>
<dbReference type="Proteomes" id="UP000001542">
    <property type="component" value="Unassembled WGS sequence"/>
</dbReference>
<comment type="similarity">
    <text evidence="3">Belongs to the protein disulfide isomerase family.</text>
</comment>
<dbReference type="InterPro" id="IPR017937">
    <property type="entry name" value="Thioredoxin_CS"/>
</dbReference>
<proteinExistence type="inferred from homology"/>
<dbReference type="InterPro" id="IPR013766">
    <property type="entry name" value="Thioredoxin_domain"/>
</dbReference>
<evidence type="ECO:0000313" key="10">
    <source>
        <dbReference type="Proteomes" id="UP000001542"/>
    </source>
</evidence>
<keyword evidence="7" id="KW-0676">Redox-active center</keyword>
<evidence type="ECO:0000256" key="4">
    <source>
        <dbReference type="ARBA" id="ARBA00012723"/>
    </source>
</evidence>
<dbReference type="VEuPathDB" id="TrichDB:TVAGG3_1006450"/>
<evidence type="ECO:0000256" key="6">
    <source>
        <dbReference type="ARBA" id="ARBA00023235"/>
    </source>
</evidence>
<dbReference type="EMBL" id="DS113702">
    <property type="protein sequence ID" value="EAX97761.1"/>
    <property type="molecule type" value="Genomic_DNA"/>
</dbReference>
<keyword evidence="10" id="KW-1185">Reference proteome</keyword>
<name>A2FBH4_TRIV3</name>
<dbReference type="PROSITE" id="PS00194">
    <property type="entry name" value="THIOREDOXIN_1"/>
    <property type="match status" value="1"/>
</dbReference>
<keyword evidence="6" id="KW-0413">Isomerase</keyword>
<dbReference type="GO" id="GO:0005783">
    <property type="term" value="C:endoplasmic reticulum"/>
    <property type="evidence" value="ECO:0000318"/>
    <property type="project" value="GO_Central"/>
</dbReference>
<dbReference type="SMR" id="A2FBH4"/>